<protein>
    <submittedName>
        <fullName evidence="1">3-oxoacyl-ACP reductase</fullName>
    </submittedName>
</protein>
<evidence type="ECO:0000313" key="1">
    <source>
        <dbReference type="EMBL" id="MER6984419.1"/>
    </source>
</evidence>
<keyword evidence="2" id="KW-1185">Reference proteome</keyword>
<gene>
    <name evidence="1" type="ORF">ABT317_47620</name>
</gene>
<name>A0ABV1WJR3_9ACTN</name>
<sequence>MPDRTVDLTGRTAVVTGCSSGLGRRFAVALAEHGADVVDAEIGFSGRGGADDGDDAGGGGC</sequence>
<reference evidence="1 2" key="1">
    <citation type="submission" date="2024-06" db="EMBL/GenBank/DDBJ databases">
        <title>The Natural Products Discovery Center: Release of the First 8490 Sequenced Strains for Exploring Actinobacteria Biosynthetic Diversity.</title>
        <authorList>
            <person name="Kalkreuter E."/>
            <person name="Kautsar S.A."/>
            <person name="Yang D."/>
            <person name="Bader C.D."/>
            <person name="Teijaro C.N."/>
            <person name="Fluegel L."/>
            <person name="Davis C.M."/>
            <person name="Simpson J.R."/>
            <person name="Lauterbach L."/>
            <person name="Steele A.D."/>
            <person name="Gui C."/>
            <person name="Meng S."/>
            <person name="Li G."/>
            <person name="Viehrig K."/>
            <person name="Ye F."/>
            <person name="Su P."/>
            <person name="Kiefer A.F."/>
            <person name="Nichols A."/>
            <person name="Cepeda A.J."/>
            <person name="Yan W."/>
            <person name="Fan B."/>
            <person name="Jiang Y."/>
            <person name="Adhikari A."/>
            <person name="Zheng C.-J."/>
            <person name="Schuster L."/>
            <person name="Cowan T.M."/>
            <person name="Smanski M.J."/>
            <person name="Chevrette M.G."/>
            <person name="De Carvalho L.P.S."/>
            <person name="Shen B."/>
        </authorList>
    </citation>
    <scope>NUCLEOTIDE SEQUENCE [LARGE SCALE GENOMIC DNA]</scope>
    <source>
        <strain evidence="1 2">NPDC000634</strain>
    </source>
</reference>
<dbReference type="Gene3D" id="3.40.50.720">
    <property type="entry name" value="NAD(P)-binding Rossmann-like Domain"/>
    <property type="match status" value="1"/>
</dbReference>
<dbReference type="Proteomes" id="UP001458415">
    <property type="component" value="Unassembled WGS sequence"/>
</dbReference>
<dbReference type="SUPFAM" id="SSF51735">
    <property type="entry name" value="NAD(P)-binding Rossmann-fold domains"/>
    <property type="match status" value="1"/>
</dbReference>
<accession>A0ABV1WJR3</accession>
<comment type="caution">
    <text evidence="1">The sequence shown here is derived from an EMBL/GenBank/DDBJ whole genome shotgun (WGS) entry which is preliminary data.</text>
</comment>
<feature type="non-terminal residue" evidence="1">
    <location>
        <position position="61"/>
    </location>
</feature>
<dbReference type="InterPro" id="IPR036291">
    <property type="entry name" value="NAD(P)-bd_dom_sf"/>
</dbReference>
<dbReference type="EMBL" id="JBEPCU010001808">
    <property type="protein sequence ID" value="MER6984419.1"/>
    <property type="molecule type" value="Genomic_DNA"/>
</dbReference>
<evidence type="ECO:0000313" key="2">
    <source>
        <dbReference type="Proteomes" id="UP001458415"/>
    </source>
</evidence>
<proteinExistence type="predicted"/>
<organism evidence="1 2">
    <name type="scientific">Streptomyces carpinensis</name>
    <dbReference type="NCBI Taxonomy" id="66369"/>
    <lineage>
        <taxon>Bacteria</taxon>
        <taxon>Bacillati</taxon>
        <taxon>Actinomycetota</taxon>
        <taxon>Actinomycetes</taxon>
        <taxon>Kitasatosporales</taxon>
        <taxon>Streptomycetaceae</taxon>
        <taxon>Streptomyces</taxon>
    </lineage>
</organism>